<proteinExistence type="inferred from homology"/>
<evidence type="ECO:0000313" key="5">
    <source>
        <dbReference type="WBParaSite" id="EEL_0000250801-mRNA-1"/>
    </source>
</evidence>
<keyword evidence="2" id="KW-0597">Phosphoprotein</keyword>
<dbReference type="SUPFAM" id="SSF160696">
    <property type="entry name" value="BTG domain-like"/>
    <property type="match status" value="1"/>
</dbReference>
<dbReference type="InterPro" id="IPR002087">
    <property type="entry name" value="Anti_prolifrtn"/>
</dbReference>
<protein>
    <submittedName>
        <fullName evidence="5">Anti_prolifrtn domain-containing protein</fullName>
    </submittedName>
</protein>
<accession>A0A0R3RLZ9</accession>
<dbReference type="InterPro" id="IPR015676">
    <property type="entry name" value="Tob1/2"/>
</dbReference>
<dbReference type="GO" id="GO:0003714">
    <property type="term" value="F:transcription corepressor activity"/>
    <property type="evidence" value="ECO:0007669"/>
    <property type="project" value="TreeGrafter"/>
</dbReference>
<reference evidence="5" key="1">
    <citation type="submission" date="2017-02" db="UniProtKB">
        <authorList>
            <consortium name="WormBaseParasite"/>
        </authorList>
    </citation>
    <scope>IDENTIFICATION</scope>
</reference>
<dbReference type="Proteomes" id="UP000050640">
    <property type="component" value="Unplaced"/>
</dbReference>
<dbReference type="STRING" id="1147741.A0A0R3RLZ9"/>
<dbReference type="WBParaSite" id="EEL_0000250801-mRNA-1">
    <property type="protein sequence ID" value="EEL_0000250801-mRNA-1"/>
    <property type="gene ID" value="EEL_0000250801"/>
</dbReference>
<dbReference type="AlphaFoldDB" id="A0A0R3RLZ9"/>
<dbReference type="GO" id="GO:0005634">
    <property type="term" value="C:nucleus"/>
    <property type="evidence" value="ECO:0007669"/>
    <property type="project" value="TreeGrafter"/>
</dbReference>
<keyword evidence="4" id="KW-1185">Reference proteome</keyword>
<evidence type="ECO:0000256" key="1">
    <source>
        <dbReference type="ARBA" id="ARBA00007989"/>
    </source>
</evidence>
<evidence type="ECO:0000259" key="3">
    <source>
        <dbReference type="SMART" id="SM00099"/>
    </source>
</evidence>
<dbReference type="Pfam" id="PF07742">
    <property type="entry name" value="BTG"/>
    <property type="match status" value="1"/>
</dbReference>
<name>A0A0R3RLZ9_9BILA</name>
<comment type="similarity">
    <text evidence="1">Belongs to the BTG family.</text>
</comment>
<dbReference type="PANTHER" id="PTHR17537:SF5">
    <property type="entry name" value="TRANSDUCER OF ERBB2, ISOFORM A"/>
    <property type="match status" value="1"/>
</dbReference>
<feature type="domain" description="Anti-proliferative protein" evidence="3">
    <location>
        <begin position="1"/>
        <end position="108"/>
    </location>
</feature>
<dbReference type="InterPro" id="IPR036054">
    <property type="entry name" value="BTG-like_sf"/>
</dbReference>
<dbReference type="GO" id="GO:0005737">
    <property type="term" value="C:cytoplasm"/>
    <property type="evidence" value="ECO:0007669"/>
    <property type="project" value="TreeGrafter"/>
</dbReference>
<dbReference type="PANTHER" id="PTHR17537">
    <property type="entry name" value="TRANSDUCER OF ERBB2 TOB"/>
    <property type="match status" value="1"/>
</dbReference>
<dbReference type="SMART" id="SM00099">
    <property type="entry name" value="btg1"/>
    <property type="match status" value="1"/>
</dbReference>
<evidence type="ECO:0000313" key="4">
    <source>
        <dbReference type="Proteomes" id="UP000050640"/>
    </source>
</evidence>
<sequence length="496" mass="55467">MYTEVKELINFLGIYMHHRIPRRRICLFMESYGNHLAGKFFEDWKLEEPKYGERERTLAIRTGNGLDEMFTTIATSIGIVEDDLAACFPSPMLLRCNPGEVSCQMMSYAHIITIWMGDVNADINYTPMPAGIAFFCETPTVLYNFLNSNGNFLSGASEFISKFSSKNKELKSQRYILLKLISCMDDDACDLLSSGFLFENRVPPFLFRYPTNEKCPFTARIFADTRFGSHRPRPDHQAMRRIQHAAAFLAVTNDSTCVRDNHPYVKHNFSPIILPSVPLTSSTAANISAGPRKYDAVSSMTASANAITETVSSNKSNHLLLNPSLSNPLPESIGSNVGRVDNQLYSLSPTMKTGSDFSSWYCQPAAGDTKAHHPKIDLPTCDKSSDFHLTYPCHSGTSVAGTYNPYSFDTDRESRSFSHGMNPNELIFEIPSFLSFSSMHTSINCTASERSKNQIHNLKSNNSDIAELQYNINRMSFTDSVAQTSSTFATDQPKIN</sequence>
<dbReference type="Gene3D" id="3.90.640.90">
    <property type="entry name" value="Anti-proliferative protein, N-terminal domain"/>
    <property type="match status" value="1"/>
</dbReference>
<evidence type="ECO:0000256" key="2">
    <source>
        <dbReference type="ARBA" id="ARBA00022553"/>
    </source>
</evidence>
<organism evidence="4 5">
    <name type="scientific">Elaeophora elaphi</name>
    <dbReference type="NCBI Taxonomy" id="1147741"/>
    <lineage>
        <taxon>Eukaryota</taxon>
        <taxon>Metazoa</taxon>
        <taxon>Ecdysozoa</taxon>
        <taxon>Nematoda</taxon>
        <taxon>Chromadorea</taxon>
        <taxon>Rhabditida</taxon>
        <taxon>Spirurina</taxon>
        <taxon>Spiruromorpha</taxon>
        <taxon>Filarioidea</taxon>
        <taxon>Onchocercidae</taxon>
        <taxon>Elaeophora</taxon>
    </lineage>
</organism>